<proteinExistence type="predicted"/>
<keyword evidence="2" id="KW-1185">Reference proteome</keyword>
<protein>
    <submittedName>
        <fullName evidence="1">Uncharacterized protein</fullName>
    </submittedName>
</protein>
<evidence type="ECO:0000313" key="1">
    <source>
        <dbReference type="EMBL" id="KAI5662963.1"/>
    </source>
</evidence>
<gene>
    <name evidence="1" type="ORF">M9H77_22286</name>
</gene>
<organism evidence="1 2">
    <name type="scientific">Catharanthus roseus</name>
    <name type="common">Madagascar periwinkle</name>
    <name type="synonym">Vinca rosea</name>
    <dbReference type="NCBI Taxonomy" id="4058"/>
    <lineage>
        <taxon>Eukaryota</taxon>
        <taxon>Viridiplantae</taxon>
        <taxon>Streptophyta</taxon>
        <taxon>Embryophyta</taxon>
        <taxon>Tracheophyta</taxon>
        <taxon>Spermatophyta</taxon>
        <taxon>Magnoliopsida</taxon>
        <taxon>eudicotyledons</taxon>
        <taxon>Gunneridae</taxon>
        <taxon>Pentapetalae</taxon>
        <taxon>asterids</taxon>
        <taxon>lamiids</taxon>
        <taxon>Gentianales</taxon>
        <taxon>Apocynaceae</taxon>
        <taxon>Rauvolfioideae</taxon>
        <taxon>Vinceae</taxon>
        <taxon>Catharanthinae</taxon>
        <taxon>Catharanthus</taxon>
    </lineage>
</organism>
<evidence type="ECO:0000313" key="2">
    <source>
        <dbReference type="Proteomes" id="UP001060085"/>
    </source>
</evidence>
<accession>A0ACC0AU41</accession>
<dbReference type="EMBL" id="CM044705">
    <property type="protein sequence ID" value="KAI5662963.1"/>
    <property type="molecule type" value="Genomic_DNA"/>
</dbReference>
<reference evidence="2" key="1">
    <citation type="journal article" date="2023" name="Nat. Plants">
        <title>Single-cell RNA sequencing provides a high-resolution roadmap for understanding the multicellular compartmentation of specialized metabolism.</title>
        <authorList>
            <person name="Sun S."/>
            <person name="Shen X."/>
            <person name="Li Y."/>
            <person name="Li Y."/>
            <person name="Wang S."/>
            <person name="Li R."/>
            <person name="Zhang H."/>
            <person name="Shen G."/>
            <person name="Guo B."/>
            <person name="Wei J."/>
            <person name="Xu J."/>
            <person name="St-Pierre B."/>
            <person name="Chen S."/>
            <person name="Sun C."/>
        </authorList>
    </citation>
    <scope>NUCLEOTIDE SEQUENCE [LARGE SCALE GENOMIC DNA]</scope>
</reference>
<dbReference type="Proteomes" id="UP001060085">
    <property type="component" value="Linkage Group LG05"/>
</dbReference>
<name>A0ACC0AU41_CATRO</name>
<comment type="caution">
    <text evidence="1">The sequence shown here is derived from an EMBL/GenBank/DDBJ whole genome shotgun (WGS) entry which is preliminary data.</text>
</comment>
<sequence>MDIWQELFHKIKKLPLEQVSYLEGNVIYVLEKIAKSNTIDISLLKNLLTSFFTKTHEFDDTRSSSSEKMAKEAHKKLSSANECSSASKSKVSLKKIDEKIQSLKKKLKCWKNKRALLLSTLKEQEMQLMKEERAPLLKENMLRLRLPTYLKKNLRIKEKTIKGGSPQIRRKKRDRPQVEEEKHKPITKTRLTARKKKGKKKKKKRKAGERELQLQEDRKAVQQHKSAVAEGRSREENRSSCCLSNSTADLKQQQLKQTTETKAKAAARLKKLKQLRNSSCRNWTKLRKIVAAEIRQKIGSCEEIKQQKSVGIEIKSITCTVPVIIIGDINEVVESSAIEELLELSSIFGRKKVRNTVRKYLNFEEDLCWRAFEDLFTCLEFECLLNDLSTLGRPLYIGGNRALGCLATKLPKNVGQPIFLFYEAERHICLVVLGFI</sequence>